<proteinExistence type="predicted"/>
<evidence type="ECO:0000313" key="2">
    <source>
        <dbReference type="EMBL" id="KAA6432403.1"/>
    </source>
</evidence>
<dbReference type="Proteomes" id="UP001570846">
    <property type="component" value="Unassembled WGS sequence"/>
</dbReference>
<organism evidence="2 4">
    <name type="scientific">Rufibacter glacialis</name>
    <dbReference type="NCBI Taxonomy" id="1259555"/>
    <lineage>
        <taxon>Bacteria</taxon>
        <taxon>Pseudomonadati</taxon>
        <taxon>Bacteroidota</taxon>
        <taxon>Cytophagia</taxon>
        <taxon>Cytophagales</taxon>
        <taxon>Hymenobacteraceae</taxon>
        <taxon>Rufibacter</taxon>
    </lineage>
</organism>
<feature type="domain" description="Zinc-ribbon" evidence="1">
    <location>
        <begin position="4"/>
        <end position="100"/>
    </location>
</feature>
<evidence type="ECO:0000259" key="1">
    <source>
        <dbReference type="Pfam" id="PF10005"/>
    </source>
</evidence>
<reference evidence="2 4" key="2">
    <citation type="submission" date="2019-09" db="EMBL/GenBank/DDBJ databases">
        <title>A bacterium isolated from glacier soil.</title>
        <authorList>
            <person name="Liu Q."/>
        </authorList>
    </citation>
    <scope>NUCLEOTIDE SEQUENCE [LARGE SCALE GENOMIC DNA]</scope>
    <source>
        <strain evidence="2 4">MDT1-10-3</strain>
    </source>
</reference>
<reference evidence="2 4" key="1">
    <citation type="submission" date="2019-07" db="EMBL/GenBank/DDBJ databases">
        <authorList>
            <person name="Qu J.-H."/>
        </authorList>
    </citation>
    <scope>NUCLEOTIDE SEQUENCE [LARGE SCALE GENOMIC DNA]</scope>
    <source>
        <strain evidence="2 4">MDT1-10-3</strain>
    </source>
</reference>
<dbReference type="Pfam" id="PF10005">
    <property type="entry name" value="Zn_ribbon_DZR_6"/>
    <property type="match status" value="1"/>
</dbReference>
<protein>
    <submittedName>
        <fullName evidence="3">Zinc-binding metallopeptidase</fullName>
    </submittedName>
</protein>
<dbReference type="Gene3D" id="3.40.390.70">
    <property type="match status" value="1"/>
</dbReference>
<dbReference type="InterPro" id="IPR031321">
    <property type="entry name" value="UCP012641"/>
</dbReference>
<gene>
    <name evidence="3" type="ORF">ACD591_09135</name>
    <name evidence="2" type="ORF">FOE74_14975</name>
</gene>
<evidence type="ECO:0000313" key="4">
    <source>
        <dbReference type="Proteomes" id="UP000323866"/>
    </source>
</evidence>
<dbReference type="OrthoDB" id="256753at2"/>
<dbReference type="InterPro" id="IPR011201">
    <property type="entry name" value="Zinc-ribbon_6_bact"/>
</dbReference>
<dbReference type="Proteomes" id="UP000323866">
    <property type="component" value="Unassembled WGS sequence"/>
</dbReference>
<evidence type="ECO:0000313" key="3">
    <source>
        <dbReference type="EMBL" id="MFA1771452.1"/>
    </source>
</evidence>
<dbReference type="RefSeq" id="WP_149099435.1">
    <property type="nucleotide sequence ID" value="NZ_BMMG01000005.1"/>
</dbReference>
<dbReference type="AlphaFoldDB" id="A0A5M8QBC6"/>
<sequence>MKTFHCSCGNKLFFENSFCLKCHRETGWCPVCQGIHAMELDGKGGYVCTNPTCRSSVVKCCNYVTHNVCNRMIETPQGQPHNFQQLCGYCQLTETIPDLSVEGNPQKWYHLEVAKRRLLYLLDQLGLPYGSKSSNFELPLSFDFKEDVEASSVLGWMGLEKGEKVFTGHADGKITINLQEADPVEREKLRVAFGETHRTLIGHFRHEIGHYYWQLLVQDKDEEAYKAIFGDHENPSYSDAMDQYYKNGPKANWAHSYISAYATMHSWEDFAETWGTYLDMMAVLDTADNQELLQLPNHDLVDTQLEEMLTRYADLSLRVNEVNRSLGLPDLLPETFSDPVVEKLTYIHRLIQRNRKKPDPA</sequence>
<dbReference type="PIRSF" id="PIRSF012641">
    <property type="entry name" value="UCP012641"/>
    <property type="match status" value="1"/>
</dbReference>
<name>A0A5M8QBC6_9BACT</name>
<accession>A0A5M8QBC6</accession>
<evidence type="ECO:0000313" key="5">
    <source>
        <dbReference type="Proteomes" id="UP001570846"/>
    </source>
</evidence>
<dbReference type="EMBL" id="VKKZ01000022">
    <property type="protein sequence ID" value="KAA6432403.1"/>
    <property type="molecule type" value="Genomic_DNA"/>
</dbReference>
<keyword evidence="5" id="KW-1185">Reference proteome</keyword>
<dbReference type="EMBL" id="JBGOGF010000004">
    <property type="protein sequence ID" value="MFA1771452.1"/>
    <property type="molecule type" value="Genomic_DNA"/>
</dbReference>
<dbReference type="Pfam" id="PF15887">
    <property type="entry name" value="Peptidase_Mx"/>
    <property type="match status" value="1"/>
</dbReference>
<comment type="caution">
    <text evidence="2">The sequence shown here is derived from an EMBL/GenBank/DDBJ whole genome shotgun (WGS) entry which is preliminary data.</text>
</comment>
<reference evidence="3 5" key="3">
    <citation type="submission" date="2024-08" db="EMBL/GenBank/DDBJ databases">
        <authorList>
            <person name="Wei W."/>
        </authorList>
    </citation>
    <scope>NUCLEOTIDE SEQUENCE [LARGE SCALE GENOMIC DNA]</scope>
    <source>
        <strain evidence="3 5">XU2</strain>
    </source>
</reference>